<dbReference type="GO" id="GO:0016787">
    <property type="term" value="F:hydrolase activity"/>
    <property type="evidence" value="ECO:0007669"/>
    <property type="project" value="UniProtKB-KW"/>
</dbReference>
<evidence type="ECO:0000256" key="1">
    <source>
        <dbReference type="ARBA" id="ARBA00022723"/>
    </source>
</evidence>
<sequence>MKLARFNGGRLGVVVGEEIADITRLSGCDPQEWPAMGMVRLIRDFDALRETFAAALPSLPRFALAQVRLETPIAWPNKVIAYPVNYHAHGREMQAQYRATNQGFFLKPNSSLSGPADPVMLPAVPGREVHHESELAIIIGKECRAVAREDWRDVVFGYSCLLDMVVRGREERVFRKAYDSFCPVGPWIATADEVPDPANLDLKLWVNGELRQSANTRDLVLDIPGMVATASAVMTLYPGDIIATGTPEGVGPVVDGDRIRILIDQVGEMNVDVVQGELGMSEVFAEPYVPPIIKQN</sequence>
<keyword evidence="3" id="KW-0378">Hydrolase</keyword>
<dbReference type="Gene3D" id="3.90.850.10">
    <property type="entry name" value="Fumarylacetoacetase-like, C-terminal domain"/>
    <property type="match status" value="1"/>
</dbReference>
<dbReference type="PANTHER" id="PTHR11820:SF7">
    <property type="entry name" value="ACYLPYRUVASE FAHD1, MITOCHONDRIAL"/>
    <property type="match status" value="1"/>
</dbReference>
<evidence type="ECO:0000313" key="3">
    <source>
        <dbReference type="EMBL" id="MFD0848917.1"/>
    </source>
</evidence>
<accession>A0ABW3C5B4</accession>
<reference evidence="4" key="1">
    <citation type="journal article" date="2019" name="Int. J. Syst. Evol. Microbiol.">
        <title>The Global Catalogue of Microorganisms (GCM) 10K type strain sequencing project: providing services to taxonomists for standard genome sequencing and annotation.</title>
        <authorList>
            <consortium name="The Broad Institute Genomics Platform"/>
            <consortium name="The Broad Institute Genome Sequencing Center for Infectious Disease"/>
            <person name="Wu L."/>
            <person name="Ma J."/>
        </authorList>
    </citation>
    <scope>NUCLEOTIDE SEQUENCE [LARGE SCALE GENOMIC DNA]</scope>
    <source>
        <strain evidence="4">CCUG 52537</strain>
    </source>
</reference>
<dbReference type="SUPFAM" id="SSF56529">
    <property type="entry name" value="FAH"/>
    <property type="match status" value="1"/>
</dbReference>
<protein>
    <submittedName>
        <fullName evidence="3">Fumarylacetoacetate hydrolase family protein</fullName>
    </submittedName>
</protein>
<dbReference type="PANTHER" id="PTHR11820">
    <property type="entry name" value="ACYLPYRUVASE"/>
    <property type="match status" value="1"/>
</dbReference>
<evidence type="ECO:0000313" key="4">
    <source>
        <dbReference type="Proteomes" id="UP001597124"/>
    </source>
</evidence>
<name>A0ABW3C5B4_SPHXN</name>
<dbReference type="EMBL" id="JBHTIK010000005">
    <property type="protein sequence ID" value="MFD0848917.1"/>
    <property type="molecule type" value="Genomic_DNA"/>
</dbReference>
<organism evidence="3 4">
    <name type="scientific">Sphingosinicella xenopeptidilytica</name>
    <dbReference type="NCBI Taxonomy" id="364098"/>
    <lineage>
        <taxon>Bacteria</taxon>
        <taxon>Pseudomonadati</taxon>
        <taxon>Pseudomonadota</taxon>
        <taxon>Alphaproteobacteria</taxon>
        <taxon>Sphingomonadales</taxon>
        <taxon>Sphingosinicellaceae</taxon>
        <taxon>Sphingosinicella</taxon>
    </lineage>
</organism>
<dbReference type="InterPro" id="IPR011234">
    <property type="entry name" value="Fumarylacetoacetase-like_C"/>
</dbReference>
<dbReference type="RefSeq" id="WP_381490521.1">
    <property type="nucleotide sequence ID" value="NZ_JBHTIK010000005.1"/>
</dbReference>
<gene>
    <name evidence="3" type="ORF">ACFQ00_11325</name>
</gene>
<dbReference type="InterPro" id="IPR036663">
    <property type="entry name" value="Fumarylacetoacetase_C_sf"/>
</dbReference>
<dbReference type="Pfam" id="PF01557">
    <property type="entry name" value="FAA_hydrolase"/>
    <property type="match status" value="1"/>
</dbReference>
<dbReference type="Proteomes" id="UP001597124">
    <property type="component" value="Unassembled WGS sequence"/>
</dbReference>
<comment type="caution">
    <text evidence="3">The sequence shown here is derived from an EMBL/GenBank/DDBJ whole genome shotgun (WGS) entry which is preliminary data.</text>
</comment>
<keyword evidence="1" id="KW-0479">Metal-binding</keyword>
<proteinExistence type="predicted"/>
<keyword evidence="4" id="KW-1185">Reference proteome</keyword>
<evidence type="ECO:0000259" key="2">
    <source>
        <dbReference type="Pfam" id="PF01557"/>
    </source>
</evidence>
<feature type="domain" description="Fumarylacetoacetase-like C-terminal" evidence="2">
    <location>
        <begin position="78"/>
        <end position="274"/>
    </location>
</feature>